<accession>A0ABQ6K2D7</accession>
<comment type="caution">
    <text evidence="1">The sequence shown here is derived from an EMBL/GenBank/DDBJ whole genome shotgun (WGS) entry which is preliminary data.</text>
</comment>
<keyword evidence="2" id="KW-1185">Reference proteome</keyword>
<name>A0ABQ6K2D7_9MICO</name>
<protein>
    <submittedName>
        <fullName evidence="1">Uncharacterized protein</fullName>
    </submittedName>
</protein>
<gene>
    <name evidence="1" type="ORF">GCM10025881_16090</name>
</gene>
<sequence>MSAGFGRLVLGGSIVDDPYADGLEEIARFEVISDDGPRYRIDRREPDDPVWDGPSWGVTRIQPAPDAVVGTIIRRGLHRLQYQYEFRKTGAHVAGGADAMLVNAVFGLIGEL</sequence>
<evidence type="ECO:0000313" key="1">
    <source>
        <dbReference type="EMBL" id="GMA94785.1"/>
    </source>
</evidence>
<dbReference type="EMBL" id="BSVB01000001">
    <property type="protein sequence ID" value="GMA94785.1"/>
    <property type="molecule type" value="Genomic_DNA"/>
</dbReference>
<evidence type="ECO:0000313" key="2">
    <source>
        <dbReference type="Proteomes" id="UP001157034"/>
    </source>
</evidence>
<dbReference type="RefSeq" id="WP_284253677.1">
    <property type="nucleotide sequence ID" value="NZ_BAAAQO010000002.1"/>
</dbReference>
<dbReference type="Proteomes" id="UP001157034">
    <property type="component" value="Unassembled WGS sequence"/>
</dbReference>
<proteinExistence type="predicted"/>
<reference evidence="2" key="1">
    <citation type="journal article" date="2019" name="Int. J. Syst. Evol. Microbiol.">
        <title>The Global Catalogue of Microorganisms (GCM) 10K type strain sequencing project: providing services to taxonomists for standard genome sequencing and annotation.</title>
        <authorList>
            <consortium name="The Broad Institute Genomics Platform"/>
            <consortium name="The Broad Institute Genome Sequencing Center for Infectious Disease"/>
            <person name="Wu L."/>
            <person name="Ma J."/>
        </authorList>
    </citation>
    <scope>NUCLEOTIDE SEQUENCE [LARGE SCALE GENOMIC DNA]</scope>
    <source>
        <strain evidence="2">NBRC 108894</strain>
    </source>
</reference>
<organism evidence="1 2">
    <name type="scientific">Pseudolysinimonas kribbensis</name>
    <dbReference type="NCBI Taxonomy" id="433641"/>
    <lineage>
        <taxon>Bacteria</taxon>
        <taxon>Bacillati</taxon>
        <taxon>Actinomycetota</taxon>
        <taxon>Actinomycetes</taxon>
        <taxon>Micrococcales</taxon>
        <taxon>Microbacteriaceae</taxon>
        <taxon>Pseudolysinimonas</taxon>
    </lineage>
</organism>